<feature type="transmembrane region" description="Helical" evidence="5">
    <location>
        <begin position="114"/>
        <end position="136"/>
    </location>
</feature>
<organism evidence="7 8">
    <name type="scientific">Metallosphaera yellowstonensis MK1</name>
    <dbReference type="NCBI Taxonomy" id="671065"/>
    <lineage>
        <taxon>Archaea</taxon>
        <taxon>Thermoproteota</taxon>
        <taxon>Thermoprotei</taxon>
        <taxon>Sulfolobales</taxon>
        <taxon>Sulfolobaceae</taxon>
        <taxon>Metallosphaera</taxon>
    </lineage>
</organism>
<reference evidence="7 8" key="1">
    <citation type="submission" date="2012-01" db="EMBL/GenBank/DDBJ databases">
        <title>Improved High-Quality Draft sequence of Metallosphaera yellowstonensis MK1.</title>
        <authorList>
            <consortium name="US DOE Joint Genome Institute"/>
            <person name="Lucas S."/>
            <person name="Han J."/>
            <person name="Cheng J.-F."/>
            <person name="Goodwin L."/>
            <person name="Pitluck S."/>
            <person name="Peters L."/>
            <person name="Teshima H."/>
            <person name="Detter J.C."/>
            <person name="Han C."/>
            <person name="Tapia R."/>
            <person name="Land M."/>
            <person name="Hauser L."/>
            <person name="Kyrpides N."/>
            <person name="Kozubal M."/>
            <person name="Macur R.E."/>
            <person name="Jay Z."/>
            <person name="Inskeep W."/>
            <person name="Woyke T."/>
        </authorList>
    </citation>
    <scope>NUCLEOTIDE SEQUENCE [LARGE SCALE GENOMIC DNA]</scope>
    <source>
        <strain evidence="7 8">MK1</strain>
    </source>
</reference>
<evidence type="ECO:0000256" key="1">
    <source>
        <dbReference type="ARBA" id="ARBA00004141"/>
    </source>
</evidence>
<dbReference type="Gene3D" id="1.20.1720.10">
    <property type="entry name" value="Multidrug resistance protein D"/>
    <property type="match status" value="1"/>
</dbReference>
<accession>H2C8Z5</accession>
<keyword evidence="8" id="KW-1185">Reference proteome</keyword>
<feature type="transmembrane region" description="Helical" evidence="5">
    <location>
        <begin position="210"/>
        <end position="230"/>
    </location>
</feature>
<dbReference type="SUPFAM" id="SSF103473">
    <property type="entry name" value="MFS general substrate transporter"/>
    <property type="match status" value="1"/>
</dbReference>
<evidence type="ECO:0000256" key="2">
    <source>
        <dbReference type="ARBA" id="ARBA00022692"/>
    </source>
</evidence>
<evidence type="ECO:0000313" key="7">
    <source>
        <dbReference type="EMBL" id="EHP68621.1"/>
    </source>
</evidence>
<feature type="transmembrane region" description="Helical" evidence="5">
    <location>
        <begin position="315"/>
        <end position="336"/>
    </location>
</feature>
<dbReference type="Gene3D" id="1.20.1250.20">
    <property type="entry name" value="MFS general substrate transporter like domains"/>
    <property type="match status" value="1"/>
</dbReference>
<evidence type="ECO:0000256" key="3">
    <source>
        <dbReference type="ARBA" id="ARBA00022989"/>
    </source>
</evidence>
<feature type="transmembrane region" description="Helical" evidence="5">
    <location>
        <begin position="21"/>
        <end position="41"/>
    </location>
</feature>
<feature type="transmembrane region" description="Helical" evidence="5">
    <location>
        <begin position="348"/>
        <end position="368"/>
    </location>
</feature>
<dbReference type="EMBL" id="JH597770">
    <property type="protein sequence ID" value="EHP68621.1"/>
    <property type="molecule type" value="Genomic_DNA"/>
</dbReference>
<feature type="transmembrane region" description="Helical" evidence="5">
    <location>
        <begin position="242"/>
        <end position="259"/>
    </location>
</feature>
<dbReference type="InterPro" id="IPR036259">
    <property type="entry name" value="MFS_trans_sf"/>
</dbReference>
<comment type="subcellular location">
    <subcellularLocation>
        <location evidence="1">Membrane</location>
        <topology evidence="1">Multi-pass membrane protein</topology>
    </subcellularLocation>
</comment>
<feature type="transmembrane region" description="Helical" evidence="5">
    <location>
        <begin position="91"/>
        <end position="108"/>
    </location>
</feature>
<feature type="transmembrane region" description="Helical" evidence="5">
    <location>
        <begin position="178"/>
        <end position="198"/>
    </location>
</feature>
<protein>
    <submittedName>
        <fullName evidence="7">Arabinose efflux permease family protein</fullName>
    </submittedName>
</protein>
<feature type="transmembrane region" description="Helical" evidence="5">
    <location>
        <begin position="61"/>
        <end position="79"/>
    </location>
</feature>
<feature type="domain" description="Major facilitator superfamily (MFS) profile" evidence="6">
    <location>
        <begin position="25"/>
        <end position="490"/>
    </location>
</feature>
<evidence type="ECO:0000256" key="4">
    <source>
        <dbReference type="ARBA" id="ARBA00023136"/>
    </source>
</evidence>
<dbReference type="GO" id="GO:0022857">
    <property type="term" value="F:transmembrane transporter activity"/>
    <property type="evidence" value="ECO:0007669"/>
    <property type="project" value="InterPro"/>
</dbReference>
<dbReference type="OrthoDB" id="117970at2157"/>
<dbReference type="InterPro" id="IPR011701">
    <property type="entry name" value="MFS"/>
</dbReference>
<proteinExistence type="predicted"/>
<gene>
    <name evidence="7" type="ORF">MetMK1DRAFT_00030640</name>
</gene>
<dbReference type="PANTHER" id="PTHR23501:SF192">
    <property type="entry name" value="TRANSPORTER"/>
    <property type="match status" value="1"/>
</dbReference>
<sequence length="505" mass="53988">MEVPKPPMGDSRGHDGYDIKYAYKALAVLAPLSIVVMYTEGMLIPSLVKIEEDFGVTASQVSWVLTVYLLTGAVMNPIAGKLGDIYGKKRVLGIIIWIYALGVTLTGFSPNFDFLVFSRAIQGLGLAMFPLAFSLIREEFPPNMVPTAQGIVSAMFGAGTAISLPIGAYISQNFGWQYTYHSVIPFVVLMAILTSTQVRESRYRNPNVKIDYLGAIVLGTSLALMIIGFSEAPSWGWSSPETLAFLIGAGATFSFFIYLEARSPFPLIAVKLLKRRNVLVANLAAIIAGFAIFMGSQTLTYLLEEPNPIGYSMDIQATGIALLPTALVQLVTGPIAGKMITRSGAKNVMLLGSLILVPIYLALSFLTLGGSSEAISTVILFGSLAMLGATLLNVSLINILTFSVERQVMGTATSINTVFRLIGGTIGPSVAGAIMGTYQASIVEYIPLGGNSIYYPIMLPSDHAFSLIYLVATALAVTMTVVSSFAKDINVRSPSLQKNEIVGGH</sequence>
<feature type="transmembrane region" description="Helical" evidence="5">
    <location>
        <begin position="148"/>
        <end position="172"/>
    </location>
</feature>
<feature type="transmembrane region" description="Helical" evidence="5">
    <location>
        <begin position="421"/>
        <end position="443"/>
    </location>
</feature>
<dbReference type="eggNOG" id="arCOG00144">
    <property type="taxonomic scope" value="Archaea"/>
</dbReference>
<feature type="transmembrane region" description="Helical" evidence="5">
    <location>
        <begin position="279"/>
        <end position="303"/>
    </location>
</feature>
<feature type="transmembrane region" description="Helical" evidence="5">
    <location>
        <begin position="463"/>
        <end position="486"/>
    </location>
</feature>
<evidence type="ECO:0000259" key="6">
    <source>
        <dbReference type="PROSITE" id="PS50850"/>
    </source>
</evidence>
<keyword evidence="2 5" id="KW-0812">Transmembrane</keyword>
<dbReference type="Pfam" id="PF07690">
    <property type="entry name" value="MFS_1"/>
    <property type="match status" value="1"/>
</dbReference>
<dbReference type="PROSITE" id="PS50850">
    <property type="entry name" value="MFS"/>
    <property type="match status" value="1"/>
</dbReference>
<dbReference type="RefSeq" id="WP_009075240.1">
    <property type="nucleotide sequence ID" value="NZ_JH597770.1"/>
</dbReference>
<dbReference type="CDD" id="cd17504">
    <property type="entry name" value="MFS_MMR_MDR_like"/>
    <property type="match status" value="1"/>
</dbReference>
<dbReference type="HOGENOM" id="CLU_000960_34_0_2"/>
<keyword evidence="3 5" id="KW-1133">Transmembrane helix</keyword>
<feature type="transmembrane region" description="Helical" evidence="5">
    <location>
        <begin position="374"/>
        <end position="400"/>
    </location>
</feature>
<dbReference type="InterPro" id="IPR020846">
    <property type="entry name" value="MFS_dom"/>
</dbReference>
<dbReference type="AlphaFoldDB" id="H2C8Z5"/>
<name>H2C8Z5_9CREN</name>
<dbReference type="PANTHER" id="PTHR23501">
    <property type="entry name" value="MAJOR FACILITATOR SUPERFAMILY"/>
    <property type="match status" value="1"/>
</dbReference>
<dbReference type="Proteomes" id="UP000003980">
    <property type="component" value="Unassembled WGS sequence"/>
</dbReference>
<evidence type="ECO:0000313" key="8">
    <source>
        <dbReference type="Proteomes" id="UP000003980"/>
    </source>
</evidence>
<dbReference type="STRING" id="671065.MetMK1DRAFT_00030640"/>
<keyword evidence="4 5" id="KW-0472">Membrane</keyword>
<evidence type="ECO:0000256" key="5">
    <source>
        <dbReference type="SAM" id="Phobius"/>
    </source>
</evidence>
<dbReference type="GO" id="GO:0005886">
    <property type="term" value="C:plasma membrane"/>
    <property type="evidence" value="ECO:0007669"/>
    <property type="project" value="TreeGrafter"/>
</dbReference>